<evidence type="ECO:0000256" key="5">
    <source>
        <dbReference type="ARBA" id="ARBA00022719"/>
    </source>
</evidence>
<dbReference type="PANTHER" id="PTHR43105">
    <property type="entry name" value="RESPIRATORY NITRATE REDUCTASE"/>
    <property type="match status" value="1"/>
</dbReference>
<evidence type="ECO:0000256" key="8">
    <source>
        <dbReference type="ARBA" id="ARBA00023004"/>
    </source>
</evidence>
<dbReference type="GO" id="GO:0046872">
    <property type="term" value="F:metal ion binding"/>
    <property type="evidence" value="ECO:0007669"/>
    <property type="project" value="UniProtKB-UniRule"/>
</dbReference>
<dbReference type="SUPFAM" id="SSF53706">
    <property type="entry name" value="Formate dehydrogenase/DMSO reductase, domains 1-3"/>
    <property type="match status" value="1"/>
</dbReference>
<evidence type="ECO:0000256" key="1">
    <source>
        <dbReference type="ARBA" id="ARBA00001966"/>
    </source>
</evidence>
<dbReference type="CDD" id="cd02771">
    <property type="entry name" value="MopB_NDH-1_NuoG2-N7"/>
    <property type="match status" value="1"/>
</dbReference>
<dbReference type="InterPro" id="IPR010228">
    <property type="entry name" value="NADH_UbQ_OxRdtase_Gsu"/>
</dbReference>
<keyword evidence="6 14" id="KW-0479">Metal-binding</keyword>
<dbReference type="Pfam" id="PF04879">
    <property type="entry name" value="Molybdop_Fe4S4"/>
    <property type="match status" value="1"/>
</dbReference>
<dbReference type="EC" id="7.1.1.-" evidence="14"/>
<evidence type="ECO:0000256" key="6">
    <source>
        <dbReference type="ARBA" id="ARBA00022723"/>
    </source>
</evidence>
<feature type="domain" description="4Fe-4S His(Cys)3-ligated-type" evidence="16">
    <location>
        <begin position="81"/>
        <end position="120"/>
    </location>
</feature>
<dbReference type="InterPro" id="IPR006963">
    <property type="entry name" value="Mopterin_OxRdtase_4Fe-4S_dom"/>
</dbReference>
<dbReference type="InterPro" id="IPR050123">
    <property type="entry name" value="Prok_molybdopt-oxidoreductase"/>
</dbReference>
<comment type="subunit">
    <text evidence="12">Composed of 13 different subunits. Subunits NuoCD, E, F, and G constitute the peripheral sector of the complex.</text>
</comment>
<dbReference type="PROSITE" id="PS51669">
    <property type="entry name" value="4FE4S_MOW_BIS_MGD"/>
    <property type="match status" value="1"/>
</dbReference>
<evidence type="ECO:0000256" key="14">
    <source>
        <dbReference type="RuleBase" id="RU003525"/>
    </source>
</evidence>
<dbReference type="Gene3D" id="3.30.200.210">
    <property type="match status" value="1"/>
</dbReference>
<comment type="caution">
    <text evidence="17">The sequence shown here is derived from an EMBL/GenBank/DDBJ whole genome shotgun (WGS) entry which is preliminary data.</text>
</comment>
<evidence type="ECO:0000256" key="12">
    <source>
        <dbReference type="ARBA" id="ARBA00026021"/>
    </source>
</evidence>
<evidence type="ECO:0000256" key="4">
    <source>
        <dbReference type="ARBA" id="ARBA00022714"/>
    </source>
</evidence>
<evidence type="ECO:0000313" key="18">
    <source>
        <dbReference type="Proteomes" id="UP000228987"/>
    </source>
</evidence>
<protein>
    <recommendedName>
        <fullName evidence="14">NADH-quinone oxidoreductase</fullName>
        <ecNumber evidence="14">7.1.1.-</ecNumber>
    </recommendedName>
</protein>
<evidence type="ECO:0000256" key="7">
    <source>
        <dbReference type="ARBA" id="ARBA00022967"/>
    </source>
</evidence>
<proteinExistence type="inferred from homology"/>
<dbReference type="NCBIfam" id="TIGR01973">
    <property type="entry name" value="NuoG"/>
    <property type="match status" value="1"/>
</dbReference>
<keyword evidence="3 14" id="KW-0004">4Fe-4S</keyword>
<dbReference type="InterPro" id="IPR054351">
    <property type="entry name" value="NADH_UbQ_OxRdtase_ferredoxin"/>
</dbReference>
<dbReference type="SUPFAM" id="SSF54292">
    <property type="entry name" value="2Fe-2S ferredoxin-like"/>
    <property type="match status" value="1"/>
</dbReference>
<dbReference type="InterPro" id="IPR006656">
    <property type="entry name" value="Mopterin_OxRdtase"/>
</dbReference>
<dbReference type="Gene3D" id="3.40.50.740">
    <property type="match status" value="1"/>
</dbReference>
<dbReference type="GO" id="GO:0051537">
    <property type="term" value="F:2 iron, 2 sulfur cluster binding"/>
    <property type="evidence" value="ECO:0007669"/>
    <property type="project" value="UniProtKB-UniRule"/>
</dbReference>
<evidence type="ECO:0000256" key="9">
    <source>
        <dbReference type="ARBA" id="ARBA00023014"/>
    </source>
</evidence>
<dbReference type="PROSITE" id="PS00643">
    <property type="entry name" value="COMPLEX1_75K_3"/>
    <property type="match status" value="1"/>
</dbReference>
<dbReference type="SUPFAM" id="SSF50692">
    <property type="entry name" value="ADC-like"/>
    <property type="match status" value="1"/>
</dbReference>
<dbReference type="Pfam" id="PF22117">
    <property type="entry name" value="Fer4_Nqo3"/>
    <property type="match status" value="1"/>
</dbReference>
<evidence type="ECO:0000259" key="15">
    <source>
        <dbReference type="PROSITE" id="PS51669"/>
    </source>
</evidence>
<dbReference type="GO" id="GO:0051539">
    <property type="term" value="F:4 iron, 4 sulfur cluster binding"/>
    <property type="evidence" value="ECO:0007669"/>
    <property type="project" value="UniProtKB-KW"/>
</dbReference>
<comment type="cofactor">
    <cofactor evidence="14">
        <name>[2Fe-2S] cluster</name>
        <dbReference type="ChEBI" id="CHEBI:190135"/>
    </cofactor>
    <text evidence="14">Binds 1 [2Fe-2S] cluster per subunit.</text>
</comment>
<keyword evidence="17" id="KW-0560">Oxidoreductase</keyword>
<evidence type="ECO:0000313" key="17">
    <source>
        <dbReference type="EMBL" id="PCJ39654.1"/>
    </source>
</evidence>
<dbReference type="InterPro" id="IPR000283">
    <property type="entry name" value="NADH_UbQ_OxRdtase_75kDa_su_CS"/>
</dbReference>
<keyword evidence="11" id="KW-0830">Ubiquinone</keyword>
<name>A0A2A5C6Z4_9GAMM</name>
<dbReference type="PROSITE" id="PS51839">
    <property type="entry name" value="4FE4S_HC3"/>
    <property type="match status" value="1"/>
</dbReference>
<evidence type="ECO:0000256" key="11">
    <source>
        <dbReference type="ARBA" id="ARBA00023075"/>
    </source>
</evidence>
<reference evidence="18" key="1">
    <citation type="submission" date="2017-08" db="EMBL/GenBank/DDBJ databases">
        <title>A dynamic microbial community with high functional redundancy inhabits the cold, oxic subseafloor aquifer.</title>
        <authorList>
            <person name="Tully B.J."/>
            <person name="Wheat C.G."/>
            <person name="Glazer B.T."/>
            <person name="Huber J.A."/>
        </authorList>
    </citation>
    <scope>NUCLEOTIDE SEQUENCE [LARGE SCALE GENOMIC DNA]</scope>
</reference>
<dbReference type="SMART" id="SM00926">
    <property type="entry name" value="Molybdop_Fe4S4"/>
    <property type="match status" value="1"/>
</dbReference>
<dbReference type="GO" id="GO:0003954">
    <property type="term" value="F:NADH dehydrogenase activity"/>
    <property type="evidence" value="ECO:0007669"/>
    <property type="project" value="TreeGrafter"/>
</dbReference>
<dbReference type="Proteomes" id="UP000228987">
    <property type="component" value="Unassembled WGS sequence"/>
</dbReference>
<dbReference type="AlphaFoldDB" id="A0A2A5C6Z4"/>
<dbReference type="GO" id="GO:0008137">
    <property type="term" value="F:NADH dehydrogenase (ubiquinone) activity"/>
    <property type="evidence" value="ECO:0007669"/>
    <property type="project" value="UniProtKB-UniRule"/>
</dbReference>
<dbReference type="EMBL" id="NVWI01000013">
    <property type="protein sequence ID" value="PCJ39654.1"/>
    <property type="molecule type" value="Genomic_DNA"/>
</dbReference>
<dbReference type="InterPro" id="IPR019574">
    <property type="entry name" value="NADH_UbQ_OxRdtase_Gsu_4Fe4S-bd"/>
</dbReference>
<keyword evidence="7 14" id="KW-1278">Translocase</keyword>
<comment type="catalytic activity">
    <reaction evidence="13 14">
        <text>a quinone + NADH + 5 H(+)(in) = a quinol + NAD(+) + 4 H(+)(out)</text>
        <dbReference type="Rhea" id="RHEA:57888"/>
        <dbReference type="ChEBI" id="CHEBI:15378"/>
        <dbReference type="ChEBI" id="CHEBI:24646"/>
        <dbReference type="ChEBI" id="CHEBI:57540"/>
        <dbReference type="ChEBI" id="CHEBI:57945"/>
        <dbReference type="ChEBI" id="CHEBI:132124"/>
    </reaction>
</comment>
<dbReference type="SMART" id="SM00929">
    <property type="entry name" value="NADH-G_4Fe-4S_3"/>
    <property type="match status" value="1"/>
</dbReference>
<dbReference type="Pfam" id="PF10588">
    <property type="entry name" value="NADH-G_4Fe-4S_3"/>
    <property type="match status" value="1"/>
</dbReference>
<dbReference type="PANTHER" id="PTHR43105:SF10">
    <property type="entry name" value="NADH-QUINONE OXIDOREDUCTASE SUBUNIT G"/>
    <property type="match status" value="1"/>
</dbReference>
<evidence type="ECO:0000256" key="3">
    <source>
        <dbReference type="ARBA" id="ARBA00022485"/>
    </source>
</evidence>
<feature type="domain" description="4Fe-4S Mo/W bis-MGD-type" evidence="15">
    <location>
        <begin position="219"/>
        <end position="275"/>
    </location>
</feature>
<dbReference type="CDD" id="cd02788">
    <property type="entry name" value="MopB_CT_NDH-1_NuoG2-N7"/>
    <property type="match status" value="1"/>
</dbReference>
<dbReference type="Pfam" id="PF00384">
    <property type="entry name" value="Molybdopterin"/>
    <property type="match status" value="1"/>
</dbReference>
<keyword evidence="10 14" id="KW-0520">NAD</keyword>
<dbReference type="InterPro" id="IPR001041">
    <property type="entry name" value="2Fe-2S_ferredoxin-type"/>
</dbReference>
<dbReference type="GO" id="GO:0016020">
    <property type="term" value="C:membrane"/>
    <property type="evidence" value="ECO:0007669"/>
    <property type="project" value="InterPro"/>
</dbReference>
<dbReference type="CDD" id="cd00207">
    <property type="entry name" value="fer2"/>
    <property type="match status" value="1"/>
</dbReference>
<comment type="function">
    <text evidence="14">NDH-1 shuttles electrons from NADH, via FMN and iron-sulfur (Fe-S) centers, to quinones in the respiratory chain. Couples the redox reaction to proton translocation (for every two electrons transferred, four hydrogen ions are translocated across the cytoplasmic membrane), and thus conserves the redox energy in a proton gradient.</text>
</comment>
<keyword evidence="9 14" id="KW-0411">Iron-sulfur</keyword>
<dbReference type="GO" id="GO:0048038">
    <property type="term" value="F:quinone binding"/>
    <property type="evidence" value="ECO:0007669"/>
    <property type="project" value="UniProtKB-UniRule"/>
</dbReference>
<organism evidence="17 18">
    <name type="scientific">SAR86 cluster bacterium</name>
    <dbReference type="NCBI Taxonomy" id="2030880"/>
    <lineage>
        <taxon>Bacteria</taxon>
        <taxon>Pseudomonadati</taxon>
        <taxon>Pseudomonadota</taxon>
        <taxon>Gammaproteobacteria</taxon>
        <taxon>SAR86 cluster</taxon>
    </lineage>
</organism>
<dbReference type="Pfam" id="PF13510">
    <property type="entry name" value="Fer2_4"/>
    <property type="match status" value="1"/>
</dbReference>
<dbReference type="InterPro" id="IPR009010">
    <property type="entry name" value="Asp_de-COase-like_dom_sf"/>
</dbReference>
<comment type="similarity">
    <text evidence="2 14">Belongs to the complex I 75 kDa subunit family.</text>
</comment>
<dbReference type="InterPro" id="IPR036010">
    <property type="entry name" value="2Fe-2S_ferredoxin-like_sf"/>
</dbReference>
<sequence length="906" mass="99176">MASINIDGKVFEVDEKNNLLQECLSHAMDLPYFCWHPSMGSVGSCRQCAVIEYANEDDEKGRLIMACMTEPREGARYSIEAASKFRAQAIESIMINHPHDCPVCEEGGECHLQDMTVMSGHTYRRYDGKKKTHNNQYLGPFINHEMNRCITCYRCVRYYKDYAGGTDFGPQSSHDNTYFGRWQEGSLESEFSGNLVEVCPTGVFTDKPFSKHYSRKWDLQSSPSVCTGCSVGCNTNPGERYGTLRRIVNRFNDEVNGYFLCDKGRFGAEYVNSSERIPVSMARTSHNADPVQMEPDTAKEALNKAAKTKGAIGIGSPRASMEANFSLRELVGEENFYAGIAEQELGMLNKIIDIYQNKPVNVANIKDIENSDAILILGEDLTNTAARLALGVRQSVKNLGIQMGADLNFPIWHDAAIRQLAMDKLSPLYILSPHTTRLDDVAKTVHISSAANSARIGMAIAHAIDSSAPAVKGLSKEEQALIDEIAETLKSAKQALIISGTNSLEPALLDAASNIATALHDGDNKANLALVSSESNSMGLALLMQSNGRSLEQAMNTGSKAAVVLENDLYRRAASSDVDSFIKGLDNLVVLDHLKNRTGEQANLVLATATFAESSGTFVNYEGRAQHYYSTFKPDSAIRSSALWLSDKPFNDITAACAEAIANCGAIADLTPGENYNFAGLKVPRQHHRYSGRTAMRADISVHEPKQEQDEDGVMVYSMEGVPAIKDASVLNSPWAPGWNSNQSLFKFQEYAGGPLKQGSNGQHLLTNSSTEKSWYELTKVDDINNDAYTVFPLYHLFGSEELSAYTPAIQEKATSAYISLNPEDAEKLGLNASDGVQVEHNGAVPFIIRESIQAGTVGVSVGLKGLNFQDISAAISLDKAADWQNPDSWRAANIIVSDKREERVD</sequence>
<evidence type="ECO:0000256" key="10">
    <source>
        <dbReference type="ARBA" id="ARBA00023027"/>
    </source>
</evidence>
<accession>A0A2A5C6Z4</accession>
<dbReference type="Gene3D" id="3.10.20.740">
    <property type="match status" value="1"/>
</dbReference>
<keyword evidence="4 14" id="KW-0001">2Fe-2S</keyword>
<evidence type="ECO:0000256" key="2">
    <source>
        <dbReference type="ARBA" id="ARBA00005404"/>
    </source>
</evidence>
<gene>
    <name evidence="17" type="ORF">COA71_13500</name>
</gene>
<dbReference type="SUPFAM" id="SSF54862">
    <property type="entry name" value="4Fe-4S ferredoxins"/>
    <property type="match status" value="1"/>
</dbReference>
<dbReference type="PROSITE" id="PS00642">
    <property type="entry name" value="COMPLEX1_75K_2"/>
    <property type="match status" value="1"/>
</dbReference>
<comment type="cofactor">
    <cofactor evidence="1 14">
        <name>[4Fe-4S] cluster</name>
        <dbReference type="ChEBI" id="CHEBI:49883"/>
    </cofactor>
</comment>
<keyword evidence="5 14" id="KW-0874">Quinone</keyword>
<dbReference type="PROSITE" id="PS00641">
    <property type="entry name" value="COMPLEX1_75K_1"/>
    <property type="match status" value="1"/>
</dbReference>
<evidence type="ECO:0000256" key="13">
    <source>
        <dbReference type="ARBA" id="ARBA00047712"/>
    </source>
</evidence>
<dbReference type="GO" id="GO:0042773">
    <property type="term" value="P:ATP synthesis coupled electron transport"/>
    <property type="evidence" value="ECO:0007669"/>
    <property type="project" value="InterPro"/>
</dbReference>
<keyword evidence="8 14" id="KW-0408">Iron</keyword>
<evidence type="ECO:0000259" key="16">
    <source>
        <dbReference type="PROSITE" id="PS51839"/>
    </source>
</evidence>